<dbReference type="STRING" id="28122.SAMN02745108_01098"/>
<dbReference type="InterPro" id="IPR000182">
    <property type="entry name" value="GNAT_dom"/>
</dbReference>
<reference evidence="2 3" key="1">
    <citation type="submission" date="2017-02" db="EMBL/GenBank/DDBJ databases">
        <authorList>
            <person name="Peterson S.W."/>
        </authorList>
    </citation>
    <scope>NUCLEOTIDE SEQUENCE [LARGE SCALE GENOMIC DNA]</scope>
    <source>
        <strain evidence="2 3">ATCC 43854</strain>
    </source>
</reference>
<evidence type="ECO:0000313" key="3">
    <source>
        <dbReference type="Proteomes" id="UP000190449"/>
    </source>
</evidence>
<evidence type="ECO:0000313" key="2">
    <source>
        <dbReference type="EMBL" id="SJZ61319.1"/>
    </source>
</evidence>
<organism evidence="2 3">
    <name type="scientific">Fibrobacter intestinalis</name>
    <dbReference type="NCBI Taxonomy" id="28122"/>
    <lineage>
        <taxon>Bacteria</taxon>
        <taxon>Pseudomonadati</taxon>
        <taxon>Fibrobacterota</taxon>
        <taxon>Fibrobacteria</taxon>
        <taxon>Fibrobacterales</taxon>
        <taxon>Fibrobacteraceae</taxon>
        <taxon>Fibrobacter</taxon>
    </lineage>
</organism>
<dbReference type="SUPFAM" id="SSF55729">
    <property type="entry name" value="Acyl-CoA N-acyltransferases (Nat)"/>
    <property type="match status" value="1"/>
</dbReference>
<proteinExistence type="predicted"/>
<keyword evidence="2" id="KW-0808">Transferase</keyword>
<gene>
    <name evidence="2" type="ORF">SAMN02745108_01098</name>
</gene>
<evidence type="ECO:0000259" key="1">
    <source>
        <dbReference type="PROSITE" id="PS51186"/>
    </source>
</evidence>
<feature type="domain" description="N-acetyltransferase" evidence="1">
    <location>
        <begin position="1"/>
        <end position="109"/>
    </location>
</feature>
<dbReference type="EMBL" id="FUWU01000015">
    <property type="protein sequence ID" value="SJZ61319.1"/>
    <property type="molecule type" value="Genomic_DNA"/>
</dbReference>
<dbReference type="Pfam" id="PF13302">
    <property type="entry name" value="Acetyltransf_3"/>
    <property type="match status" value="1"/>
</dbReference>
<protein>
    <submittedName>
        <fullName evidence="2">Acetyltransferase (GNAT) domain-containing protein</fullName>
    </submittedName>
</protein>
<dbReference type="GO" id="GO:0016747">
    <property type="term" value="F:acyltransferase activity, transferring groups other than amino-acyl groups"/>
    <property type="evidence" value="ECO:0007669"/>
    <property type="project" value="InterPro"/>
</dbReference>
<name>A0A1T4M2U8_9BACT</name>
<dbReference type="AlphaFoldDB" id="A0A1T4M2U8"/>
<dbReference type="RefSeq" id="WP_198951016.1">
    <property type="nucleotide sequence ID" value="NZ_FUWU01000015.1"/>
</dbReference>
<dbReference type="InterPro" id="IPR016181">
    <property type="entry name" value="Acyl_CoA_acyltransferase"/>
</dbReference>
<dbReference type="PROSITE" id="PS51186">
    <property type="entry name" value="GNAT"/>
    <property type="match status" value="1"/>
</dbReference>
<accession>A0A1T4M2U8</accession>
<dbReference type="Proteomes" id="UP000190449">
    <property type="component" value="Unassembled WGS sequence"/>
</dbReference>
<sequence>MKCYAVCQKDEKAIGAIELIPNGRSDLTTSDSECELGYWIGKPFWGNGYIPEAASELIRRGFEELNLSAIWCGSYEGNTKSRRVQEKCGFSHHHTDRNSPVPLLNETRTCLISLLTKEEWTAQRKKQ</sequence>
<dbReference type="PANTHER" id="PTHR43792">
    <property type="entry name" value="GNAT FAMILY, PUTATIVE (AFU_ORTHOLOGUE AFUA_3G00765)-RELATED-RELATED"/>
    <property type="match status" value="1"/>
</dbReference>
<dbReference type="Gene3D" id="3.40.630.30">
    <property type="match status" value="1"/>
</dbReference>
<dbReference type="InterPro" id="IPR051531">
    <property type="entry name" value="N-acetyltransferase"/>
</dbReference>